<accession>A0A1H0CJK9</accession>
<evidence type="ECO:0000256" key="2">
    <source>
        <dbReference type="ARBA" id="ARBA00022670"/>
    </source>
</evidence>
<dbReference type="PANTHER" id="PTHR47053">
    <property type="entry name" value="MUREIN DD-ENDOPEPTIDASE MEPH-RELATED"/>
    <property type="match status" value="1"/>
</dbReference>
<keyword evidence="8" id="KW-1185">Reference proteome</keyword>
<dbReference type="RefSeq" id="WP_131801654.1">
    <property type="nucleotide sequence ID" value="NZ_FNIR01000001.1"/>
</dbReference>
<dbReference type="OrthoDB" id="1099523at2"/>
<feature type="domain" description="NlpC/P60" evidence="6">
    <location>
        <begin position="330"/>
        <end position="453"/>
    </location>
</feature>
<comment type="similarity">
    <text evidence="1">Belongs to the peptidase C40 family.</text>
</comment>
<dbReference type="CDD" id="cd14814">
    <property type="entry name" value="Peptidase_M15"/>
    <property type="match status" value="1"/>
</dbReference>
<evidence type="ECO:0000256" key="4">
    <source>
        <dbReference type="ARBA" id="ARBA00022807"/>
    </source>
</evidence>
<dbReference type="AlphaFoldDB" id="A0A1H0CJK9"/>
<dbReference type="InterPro" id="IPR038765">
    <property type="entry name" value="Papain-like_cys_pep_sf"/>
</dbReference>
<dbReference type="SUPFAM" id="SSF54001">
    <property type="entry name" value="Cysteine proteinases"/>
    <property type="match status" value="1"/>
</dbReference>
<dbReference type="InterPro" id="IPR051202">
    <property type="entry name" value="Peptidase_C40"/>
</dbReference>
<dbReference type="Proteomes" id="UP000199088">
    <property type="component" value="Unassembled WGS sequence"/>
</dbReference>
<name>A0A1H0CJK9_9ACTN</name>
<dbReference type="GO" id="GO:0008234">
    <property type="term" value="F:cysteine-type peptidase activity"/>
    <property type="evidence" value="ECO:0007669"/>
    <property type="project" value="UniProtKB-KW"/>
</dbReference>
<evidence type="ECO:0000256" key="5">
    <source>
        <dbReference type="SAM" id="MobiDB-lite"/>
    </source>
</evidence>
<evidence type="ECO:0000259" key="6">
    <source>
        <dbReference type="PROSITE" id="PS51935"/>
    </source>
</evidence>
<keyword evidence="3 7" id="KW-0378">Hydrolase</keyword>
<keyword evidence="4" id="KW-0788">Thiol protease</keyword>
<evidence type="ECO:0000256" key="3">
    <source>
        <dbReference type="ARBA" id="ARBA00022801"/>
    </source>
</evidence>
<dbReference type="GO" id="GO:0006508">
    <property type="term" value="P:proteolysis"/>
    <property type="evidence" value="ECO:0007669"/>
    <property type="project" value="UniProtKB-KW"/>
</dbReference>
<sequence length="615" mass="61063">MPARPPAPARPTAAARTPEELARAKARARALARKKAAAARAQRKAEARARRVAALRRWTHRTGAVGSALAAVLVAAVVVSGVQGETPAAASIALDPAAAATQLRDELTATTTDLQAARVAVTAAENGVAAAQTDLASAQAALATARAAVGSGAGELYQDTPADRALAAGFPAAADPALAGSLAVAAERSGRQLAALTVTAQAAERAVQSATARAAGADAVLTAARQQVAAVTDAAHERATGLDPAVTVALAGLVVAPSPADQQATDAAARTAWQTRLAALTAAGVTLPTAQQLLDGDLPGALTPARDASGAVVPGVAAGVVDGAVVDVPSAETAAAVSYAFAQLGTPYLAGGTSTAGIDCGGLTAAVWTAAGTALGADLPAQWAGGTVVTADRLQAGDLVFGVDSVTGLDDVGISVGDGLVVTASAVRHQVVVAPLPEGATGIRTTVPSTTPNAVPPGTGALPATCGATSAPVAAAPVDPAWGGFSNGRIPASSLCPIGGGHLLRCDAAVAYTALAQAFQQAFGTPLCITDSYRSYDAQQDAHERKPGITAVPGTSNHGWGLAVDLCGGVNGFGTAQHQWMDTYAGHFGWVHPDWAQATGENPEPWHWEFGHLLD</sequence>
<dbReference type="STRING" id="1052260.SAMN05660199_00326"/>
<dbReference type="EMBL" id="FNIR01000001">
    <property type="protein sequence ID" value="SDN57992.1"/>
    <property type="molecule type" value="Genomic_DNA"/>
</dbReference>
<organism evidence="7 8">
    <name type="scientific">Klenkia soli</name>
    <dbReference type="NCBI Taxonomy" id="1052260"/>
    <lineage>
        <taxon>Bacteria</taxon>
        <taxon>Bacillati</taxon>
        <taxon>Actinomycetota</taxon>
        <taxon>Actinomycetes</taxon>
        <taxon>Geodermatophilales</taxon>
        <taxon>Geodermatophilaceae</taxon>
        <taxon>Klenkia</taxon>
    </lineage>
</organism>
<feature type="region of interest" description="Disordered" evidence="5">
    <location>
        <begin position="1"/>
        <end position="28"/>
    </location>
</feature>
<proteinExistence type="inferred from homology"/>
<reference evidence="8" key="1">
    <citation type="submission" date="2016-10" db="EMBL/GenBank/DDBJ databases">
        <authorList>
            <person name="Varghese N."/>
            <person name="Submissions S."/>
        </authorList>
    </citation>
    <scope>NUCLEOTIDE SEQUENCE [LARGE SCALE GENOMIC DNA]</scope>
    <source>
        <strain evidence="8">DSM 45843</strain>
    </source>
</reference>
<gene>
    <name evidence="7" type="ORF">SAMN05660199_00326</name>
</gene>
<evidence type="ECO:0000256" key="1">
    <source>
        <dbReference type="ARBA" id="ARBA00007074"/>
    </source>
</evidence>
<keyword evidence="2" id="KW-0645">Protease</keyword>
<dbReference type="Pfam" id="PF00877">
    <property type="entry name" value="NLPC_P60"/>
    <property type="match status" value="1"/>
</dbReference>
<dbReference type="InterPro" id="IPR003709">
    <property type="entry name" value="VanY-like_core_dom"/>
</dbReference>
<protein>
    <submittedName>
        <fullName evidence="7">Cell wall-associated hydrolase, NlpC family</fullName>
    </submittedName>
</protein>
<dbReference type="InterPro" id="IPR009045">
    <property type="entry name" value="Zn_M74/Hedgehog-like"/>
</dbReference>
<dbReference type="PANTHER" id="PTHR47053:SF1">
    <property type="entry name" value="MUREIN DD-ENDOPEPTIDASE MEPH-RELATED"/>
    <property type="match status" value="1"/>
</dbReference>
<dbReference type="InterPro" id="IPR000064">
    <property type="entry name" value="NLP_P60_dom"/>
</dbReference>
<evidence type="ECO:0000313" key="7">
    <source>
        <dbReference type="EMBL" id="SDN57992.1"/>
    </source>
</evidence>
<dbReference type="Pfam" id="PF02557">
    <property type="entry name" value="VanY"/>
    <property type="match status" value="1"/>
</dbReference>
<dbReference type="Gene3D" id="3.90.1720.10">
    <property type="entry name" value="endopeptidase domain like (from Nostoc punctiforme)"/>
    <property type="match status" value="1"/>
</dbReference>
<dbReference type="SUPFAM" id="SSF55166">
    <property type="entry name" value="Hedgehog/DD-peptidase"/>
    <property type="match status" value="1"/>
</dbReference>
<evidence type="ECO:0000313" key="8">
    <source>
        <dbReference type="Proteomes" id="UP000199088"/>
    </source>
</evidence>
<dbReference type="PROSITE" id="PS51935">
    <property type="entry name" value="NLPC_P60"/>
    <property type="match status" value="1"/>
</dbReference>
<dbReference type="Gene3D" id="3.30.1380.10">
    <property type="match status" value="1"/>
</dbReference>